<sequence length="197" mass="21647">MSETNETVHHAFHQAQSFVRGYLAHVERMLRDATARLESASWRFLRHNGERYIGNLDTTADADAWLVDWLHAFYAPAKAFHGKSYGVSAAKAARVAFVGVALRETIPELWLGWVEGYAPKGTLEPELPWFYGLIDPPKLPGVPDPVVALDGLAWSRAAPNEDHPEIRVALERVPLSLIGSASDVERVIDALVAALGG</sequence>
<accession>A9FMY9</accession>
<organism evidence="1 2">
    <name type="scientific">Sorangium cellulosum (strain So ce56)</name>
    <name type="common">Polyangium cellulosum (strain So ce56)</name>
    <dbReference type="NCBI Taxonomy" id="448385"/>
    <lineage>
        <taxon>Bacteria</taxon>
        <taxon>Pseudomonadati</taxon>
        <taxon>Myxococcota</taxon>
        <taxon>Polyangia</taxon>
        <taxon>Polyangiales</taxon>
        <taxon>Polyangiaceae</taxon>
        <taxon>Sorangium</taxon>
    </lineage>
</organism>
<dbReference type="STRING" id="448385.sce8205"/>
<dbReference type="HOGENOM" id="CLU_1383380_0_0_7"/>
<dbReference type="OrthoDB" id="4540313at2"/>
<dbReference type="KEGG" id="scl:sce8205"/>
<protein>
    <submittedName>
        <fullName evidence="1">Uncharacterized protein</fullName>
    </submittedName>
</protein>
<keyword evidence="2" id="KW-1185">Reference proteome</keyword>
<evidence type="ECO:0000313" key="1">
    <source>
        <dbReference type="EMBL" id="CAN98375.1"/>
    </source>
</evidence>
<dbReference type="RefSeq" id="WP_012240814.1">
    <property type="nucleotide sequence ID" value="NC_010162.1"/>
</dbReference>
<reference evidence="1 2" key="1">
    <citation type="journal article" date="2007" name="Nat. Biotechnol.">
        <title>Complete genome sequence of the myxobacterium Sorangium cellulosum.</title>
        <authorList>
            <person name="Schneiker S."/>
            <person name="Perlova O."/>
            <person name="Kaiser O."/>
            <person name="Gerth K."/>
            <person name="Alici A."/>
            <person name="Altmeyer M.O."/>
            <person name="Bartels D."/>
            <person name="Bekel T."/>
            <person name="Beyer S."/>
            <person name="Bode E."/>
            <person name="Bode H.B."/>
            <person name="Bolten C.J."/>
            <person name="Choudhuri J.V."/>
            <person name="Doss S."/>
            <person name="Elnakady Y.A."/>
            <person name="Frank B."/>
            <person name="Gaigalat L."/>
            <person name="Goesmann A."/>
            <person name="Groeger C."/>
            <person name="Gross F."/>
            <person name="Jelsbak L."/>
            <person name="Jelsbak L."/>
            <person name="Kalinowski J."/>
            <person name="Kegler C."/>
            <person name="Knauber T."/>
            <person name="Konietzny S."/>
            <person name="Kopp M."/>
            <person name="Krause L."/>
            <person name="Krug D."/>
            <person name="Linke B."/>
            <person name="Mahmud T."/>
            <person name="Martinez-Arias R."/>
            <person name="McHardy A.C."/>
            <person name="Merai M."/>
            <person name="Meyer F."/>
            <person name="Mormann S."/>
            <person name="Munoz-Dorado J."/>
            <person name="Perez J."/>
            <person name="Pradella S."/>
            <person name="Rachid S."/>
            <person name="Raddatz G."/>
            <person name="Rosenau F."/>
            <person name="Rueckert C."/>
            <person name="Sasse F."/>
            <person name="Scharfe M."/>
            <person name="Schuster S.C."/>
            <person name="Suen G."/>
            <person name="Treuner-Lange A."/>
            <person name="Velicer G.J."/>
            <person name="Vorholter F.-J."/>
            <person name="Weissman K.J."/>
            <person name="Welch R.D."/>
            <person name="Wenzel S.C."/>
            <person name="Whitworth D.E."/>
            <person name="Wilhelm S."/>
            <person name="Wittmann C."/>
            <person name="Bloecker H."/>
            <person name="Puehler A."/>
            <person name="Mueller R."/>
        </authorList>
    </citation>
    <scope>NUCLEOTIDE SEQUENCE [LARGE SCALE GENOMIC DNA]</scope>
    <source>
        <strain evidence="2">So ce56</strain>
    </source>
</reference>
<evidence type="ECO:0000313" key="2">
    <source>
        <dbReference type="Proteomes" id="UP000002139"/>
    </source>
</evidence>
<dbReference type="BioCyc" id="SCEL448385:SCE_RS42030-MONOMER"/>
<dbReference type="Proteomes" id="UP000002139">
    <property type="component" value="Chromosome"/>
</dbReference>
<proteinExistence type="predicted"/>
<dbReference type="AlphaFoldDB" id="A9FMY9"/>
<gene>
    <name evidence="1" type="ordered locus">sce8205</name>
</gene>
<name>A9FMY9_SORC5</name>
<dbReference type="EMBL" id="AM746676">
    <property type="protein sequence ID" value="CAN98375.1"/>
    <property type="molecule type" value="Genomic_DNA"/>
</dbReference>